<dbReference type="SMART" id="SM00236">
    <property type="entry name" value="fCBD"/>
    <property type="match status" value="1"/>
</dbReference>
<dbReference type="STRING" id="37992.A0A4Z0YCS0"/>
<evidence type="ECO:0000256" key="6">
    <source>
        <dbReference type="ARBA" id="ARBA00022651"/>
    </source>
</evidence>
<keyword evidence="6" id="KW-0858">Xylan degradation</keyword>
<dbReference type="SUPFAM" id="SSF57180">
    <property type="entry name" value="Cellulose-binding domain"/>
    <property type="match status" value="1"/>
</dbReference>
<dbReference type="InterPro" id="IPR017853">
    <property type="entry name" value="GH"/>
</dbReference>
<evidence type="ECO:0000256" key="1">
    <source>
        <dbReference type="ARBA" id="ARBA00000681"/>
    </source>
</evidence>
<feature type="chain" id="PRO_5021419780" description="Beta-xylanase" evidence="12">
    <location>
        <begin position="19"/>
        <end position="417"/>
    </location>
</feature>
<evidence type="ECO:0000256" key="3">
    <source>
        <dbReference type="ARBA" id="ARBA00004851"/>
    </source>
</evidence>
<evidence type="ECO:0000256" key="8">
    <source>
        <dbReference type="ARBA" id="ARBA00022801"/>
    </source>
</evidence>
<comment type="similarity">
    <text evidence="4 11">Belongs to the glycosyl hydrolase 10 (cellulase F) family.</text>
</comment>
<dbReference type="Proteomes" id="UP000297716">
    <property type="component" value="Unassembled WGS sequence"/>
</dbReference>
<evidence type="ECO:0000259" key="14">
    <source>
        <dbReference type="PROSITE" id="PS51760"/>
    </source>
</evidence>
<evidence type="ECO:0000256" key="4">
    <source>
        <dbReference type="ARBA" id="ARBA00007495"/>
    </source>
</evidence>
<comment type="catalytic activity">
    <reaction evidence="1 11">
        <text>Endohydrolysis of (1-&gt;4)-beta-D-xylosidic linkages in xylans.</text>
        <dbReference type="EC" id="3.2.1.8"/>
    </reaction>
</comment>
<keyword evidence="10 11" id="KW-0624">Polysaccharide degradation</keyword>
<dbReference type="EC" id="3.2.1.8" evidence="11"/>
<dbReference type="Gene3D" id="3.20.20.80">
    <property type="entry name" value="Glycosidases"/>
    <property type="match status" value="1"/>
</dbReference>
<dbReference type="OrthoDB" id="3055998at2759"/>
<dbReference type="InterPro" id="IPR000254">
    <property type="entry name" value="CBD"/>
</dbReference>
<dbReference type="InterPro" id="IPR035971">
    <property type="entry name" value="CBD_sf"/>
</dbReference>
<dbReference type="PANTHER" id="PTHR31490:SF35">
    <property type="entry name" value="ENDO-1,4-BETA-XYLANASE"/>
    <property type="match status" value="1"/>
</dbReference>
<dbReference type="AlphaFoldDB" id="A0A4Z0YCS0"/>
<gene>
    <name evidence="15" type="ORF">E0Z10_g6748</name>
</gene>
<reference evidence="15 16" key="1">
    <citation type="submission" date="2019-03" db="EMBL/GenBank/DDBJ databases">
        <title>Draft genome sequence of Xylaria hypoxylon DSM 108379, a ubiquitous saprotrophic-parasitic fungi on hardwood.</title>
        <authorList>
            <person name="Buettner E."/>
            <person name="Leonhardt S."/>
            <person name="Gebauer A.M."/>
            <person name="Liers C."/>
            <person name="Hofrichter M."/>
            <person name="Kellner H."/>
        </authorList>
    </citation>
    <scope>NUCLEOTIDE SEQUENCE [LARGE SCALE GENOMIC DNA]</scope>
    <source>
        <strain evidence="15 16">DSM 108379</strain>
    </source>
</reference>
<keyword evidence="8 11" id="KW-0378">Hydrolase</keyword>
<dbReference type="InterPro" id="IPR044846">
    <property type="entry name" value="GH10"/>
</dbReference>
<dbReference type="PROSITE" id="PS00562">
    <property type="entry name" value="CBM1_1"/>
    <property type="match status" value="1"/>
</dbReference>
<keyword evidence="5" id="KW-0964">Secreted</keyword>
<dbReference type="GO" id="GO:0045493">
    <property type="term" value="P:xylan catabolic process"/>
    <property type="evidence" value="ECO:0007669"/>
    <property type="project" value="UniProtKB-KW"/>
</dbReference>
<dbReference type="Pfam" id="PF00734">
    <property type="entry name" value="CBM_1"/>
    <property type="match status" value="1"/>
</dbReference>
<evidence type="ECO:0000256" key="2">
    <source>
        <dbReference type="ARBA" id="ARBA00004613"/>
    </source>
</evidence>
<feature type="domain" description="GH10" evidence="14">
    <location>
        <begin position="17"/>
        <end position="344"/>
    </location>
</feature>
<evidence type="ECO:0000313" key="15">
    <source>
        <dbReference type="EMBL" id="TGJ82029.1"/>
    </source>
</evidence>
<dbReference type="SMART" id="SM00633">
    <property type="entry name" value="Glyco_10"/>
    <property type="match status" value="1"/>
</dbReference>
<feature type="signal peptide" evidence="12">
    <location>
        <begin position="1"/>
        <end position="18"/>
    </location>
</feature>
<dbReference type="PROSITE" id="PS51760">
    <property type="entry name" value="GH10_2"/>
    <property type="match status" value="1"/>
</dbReference>
<comment type="subcellular location">
    <subcellularLocation>
        <location evidence="2">Secreted</location>
    </subcellularLocation>
</comment>
<feature type="domain" description="CBM1" evidence="13">
    <location>
        <begin position="381"/>
        <end position="417"/>
    </location>
</feature>
<evidence type="ECO:0000313" key="16">
    <source>
        <dbReference type="Proteomes" id="UP000297716"/>
    </source>
</evidence>
<evidence type="ECO:0000256" key="10">
    <source>
        <dbReference type="ARBA" id="ARBA00023326"/>
    </source>
</evidence>
<evidence type="ECO:0000256" key="7">
    <source>
        <dbReference type="ARBA" id="ARBA00022729"/>
    </source>
</evidence>
<keyword evidence="16" id="KW-1185">Reference proteome</keyword>
<dbReference type="EMBL" id="SKBN01000144">
    <property type="protein sequence ID" value="TGJ82029.1"/>
    <property type="molecule type" value="Genomic_DNA"/>
</dbReference>
<dbReference type="GO" id="GO:0031176">
    <property type="term" value="F:endo-1,4-beta-xylanase activity"/>
    <property type="evidence" value="ECO:0007669"/>
    <property type="project" value="UniProtKB-EC"/>
</dbReference>
<dbReference type="SUPFAM" id="SSF51445">
    <property type="entry name" value="(Trans)glycosidases"/>
    <property type="match status" value="1"/>
</dbReference>
<protein>
    <recommendedName>
        <fullName evidence="11">Beta-xylanase</fullName>
        <ecNumber evidence="11">3.2.1.8</ecNumber>
    </recommendedName>
</protein>
<keyword evidence="9 11" id="KW-0119">Carbohydrate metabolism</keyword>
<dbReference type="GO" id="GO:0005576">
    <property type="term" value="C:extracellular region"/>
    <property type="evidence" value="ECO:0007669"/>
    <property type="project" value="UniProtKB-SubCell"/>
</dbReference>
<sequence>MLYSTALTALLALPGTSAQLNKLAKAAGKLYFGSATDNGELTDTSYVNILKNTDEFGQITAAYPSSVKTPGNAQKWQYIEPSQASFSYASGDQIASLAATNGQLLRCHTLVWHSQLPSWVSSGSWTQDTLTSAINTHISNVVGHYKGQCYAWDVINEALNDDGTYRQSVFYTVLGDSYFALAFKAAAAADPAAKLYYNDYNIESTGAKQASVVKIISLLKGAGAKIDGVGMQAHLIVGSTPSQSSLQSAIASYVTAGVTEVAYTELDIRFASLPSTQSGLQQQATDYTAVTKACLAEKACVGITIWDYTDKYSWIPNTFPGQGDALLYDSQLSKKPAWTAVSSVLAAAATGGSGTTTSATTTTLVTSTTTSSTAGPTTTACAVAKWAQCGGRTWTGCTVCAAGSTCTVSNDYYSQCL</sequence>
<keyword evidence="11" id="KW-0326">Glycosidase</keyword>
<dbReference type="PANTHER" id="PTHR31490">
    <property type="entry name" value="GLYCOSYL HYDROLASE"/>
    <property type="match status" value="1"/>
</dbReference>
<evidence type="ECO:0000256" key="11">
    <source>
        <dbReference type="RuleBase" id="RU361174"/>
    </source>
</evidence>
<name>A0A4Z0YCS0_9PEZI</name>
<dbReference type="Pfam" id="PF00331">
    <property type="entry name" value="Glyco_hydro_10"/>
    <property type="match status" value="1"/>
</dbReference>
<dbReference type="GO" id="GO:0030248">
    <property type="term" value="F:cellulose binding"/>
    <property type="evidence" value="ECO:0007669"/>
    <property type="project" value="InterPro"/>
</dbReference>
<dbReference type="PRINTS" id="PR00134">
    <property type="entry name" value="GLHYDRLASE10"/>
</dbReference>
<dbReference type="PROSITE" id="PS51164">
    <property type="entry name" value="CBM1_2"/>
    <property type="match status" value="1"/>
</dbReference>
<keyword evidence="7 12" id="KW-0732">Signal</keyword>
<comment type="caution">
    <text evidence="15">The sequence shown here is derived from an EMBL/GenBank/DDBJ whole genome shotgun (WGS) entry which is preliminary data.</text>
</comment>
<comment type="pathway">
    <text evidence="3">Glycan degradation; xylan degradation.</text>
</comment>
<accession>A0A4Z0YCS0</accession>
<evidence type="ECO:0000259" key="13">
    <source>
        <dbReference type="PROSITE" id="PS51164"/>
    </source>
</evidence>
<evidence type="ECO:0000256" key="5">
    <source>
        <dbReference type="ARBA" id="ARBA00022525"/>
    </source>
</evidence>
<evidence type="ECO:0000256" key="9">
    <source>
        <dbReference type="ARBA" id="ARBA00023277"/>
    </source>
</evidence>
<evidence type="ECO:0000256" key="12">
    <source>
        <dbReference type="SAM" id="SignalP"/>
    </source>
</evidence>
<dbReference type="InterPro" id="IPR001000">
    <property type="entry name" value="GH10_dom"/>
</dbReference>
<proteinExistence type="inferred from homology"/>
<organism evidence="15 16">
    <name type="scientific">Xylaria hypoxylon</name>
    <dbReference type="NCBI Taxonomy" id="37992"/>
    <lineage>
        <taxon>Eukaryota</taxon>
        <taxon>Fungi</taxon>
        <taxon>Dikarya</taxon>
        <taxon>Ascomycota</taxon>
        <taxon>Pezizomycotina</taxon>
        <taxon>Sordariomycetes</taxon>
        <taxon>Xylariomycetidae</taxon>
        <taxon>Xylariales</taxon>
        <taxon>Xylariaceae</taxon>
        <taxon>Xylaria</taxon>
    </lineage>
</organism>